<feature type="binding site" evidence="4">
    <location>
        <position position="157"/>
    </location>
    <ligand>
        <name>Fe cation</name>
        <dbReference type="ChEBI" id="CHEBI:24875"/>
    </ligand>
</feature>
<gene>
    <name evidence="4" type="primary">def</name>
    <name evidence="6" type="ORF">M472_03225</name>
</gene>
<protein>
    <recommendedName>
        <fullName evidence="4">Peptide deformylase</fullName>
        <shortName evidence="4">PDF</shortName>
        <ecNumber evidence="4">3.5.1.88</ecNumber>
    </recommendedName>
    <alternativeName>
        <fullName evidence="4">Polypeptide deformylase</fullName>
    </alternativeName>
</protein>
<dbReference type="STRING" id="1346330.M472_03225"/>
<dbReference type="Gene3D" id="3.90.45.10">
    <property type="entry name" value="Peptide deformylase"/>
    <property type="match status" value="1"/>
</dbReference>
<feature type="chain" id="PRO_5004627496" description="Peptide deformylase" evidence="5">
    <location>
        <begin position="20"/>
        <end position="239"/>
    </location>
</feature>
<evidence type="ECO:0000313" key="6">
    <source>
        <dbReference type="EMBL" id="ERJ57770.1"/>
    </source>
</evidence>
<dbReference type="Proteomes" id="UP000016584">
    <property type="component" value="Unassembled WGS sequence"/>
</dbReference>
<dbReference type="PRINTS" id="PR01576">
    <property type="entry name" value="PDEFORMYLASE"/>
</dbReference>
<organism evidence="6 7">
    <name type="scientific">Sphingobacterium paucimobilis HER1398</name>
    <dbReference type="NCBI Taxonomy" id="1346330"/>
    <lineage>
        <taxon>Bacteria</taxon>
        <taxon>Pseudomonadati</taxon>
        <taxon>Bacteroidota</taxon>
        <taxon>Sphingobacteriia</taxon>
        <taxon>Sphingobacteriales</taxon>
        <taxon>Sphingobacteriaceae</taxon>
        <taxon>Sphingobacterium</taxon>
    </lineage>
</organism>
<keyword evidence="7" id="KW-1185">Reference proteome</keyword>
<dbReference type="AlphaFoldDB" id="U2HR57"/>
<dbReference type="PATRIC" id="fig|1346330.5.peg.3740"/>
<dbReference type="GO" id="GO:0046872">
    <property type="term" value="F:metal ion binding"/>
    <property type="evidence" value="ECO:0007669"/>
    <property type="project" value="UniProtKB-KW"/>
</dbReference>
<dbReference type="SUPFAM" id="SSF56420">
    <property type="entry name" value="Peptide deformylase"/>
    <property type="match status" value="1"/>
</dbReference>
<evidence type="ECO:0000256" key="5">
    <source>
        <dbReference type="SAM" id="SignalP"/>
    </source>
</evidence>
<dbReference type="InterPro" id="IPR036821">
    <property type="entry name" value="Peptide_deformylase_sf"/>
</dbReference>
<dbReference type="Pfam" id="PF01327">
    <property type="entry name" value="Pep_deformylase"/>
    <property type="match status" value="1"/>
</dbReference>
<evidence type="ECO:0000256" key="4">
    <source>
        <dbReference type="HAMAP-Rule" id="MF_00163"/>
    </source>
</evidence>
<dbReference type="RefSeq" id="WP_021071866.1">
    <property type="nucleotide sequence ID" value="NZ_ATDL01000021.1"/>
</dbReference>
<keyword evidence="2 4" id="KW-0479">Metal-binding</keyword>
<comment type="caution">
    <text evidence="6">The sequence shown here is derived from an EMBL/GenBank/DDBJ whole genome shotgun (WGS) entry which is preliminary data.</text>
</comment>
<comment type="function">
    <text evidence="4">Removes the formyl group from the N-terminal Met of newly synthesized proteins. Requires at least a dipeptide for an efficient rate of reaction. N-terminal L-methionine is a prerequisite for activity but the enzyme has broad specificity at other positions.</text>
</comment>
<comment type="similarity">
    <text evidence="1 4">Belongs to the polypeptide deformylase family.</text>
</comment>
<dbReference type="HAMAP" id="MF_00163">
    <property type="entry name" value="Pep_deformylase"/>
    <property type="match status" value="1"/>
</dbReference>
<dbReference type="NCBIfam" id="TIGR00079">
    <property type="entry name" value="pept_deformyl"/>
    <property type="match status" value="1"/>
</dbReference>
<keyword evidence="4" id="KW-0648">Protein biosynthesis</keyword>
<feature type="signal peptide" evidence="5">
    <location>
        <begin position="1"/>
        <end position="19"/>
    </location>
</feature>
<evidence type="ECO:0000256" key="1">
    <source>
        <dbReference type="ARBA" id="ARBA00010759"/>
    </source>
</evidence>
<dbReference type="InterPro" id="IPR023635">
    <property type="entry name" value="Peptide_deformylase"/>
</dbReference>
<dbReference type="GO" id="GO:0042586">
    <property type="term" value="F:peptide deformylase activity"/>
    <property type="evidence" value="ECO:0007669"/>
    <property type="project" value="UniProtKB-UniRule"/>
</dbReference>
<dbReference type="eggNOG" id="COG0242">
    <property type="taxonomic scope" value="Bacteria"/>
</dbReference>
<evidence type="ECO:0000313" key="7">
    <source>
        <dbReference type="Proteomes" id="UP000016584"/>
    </source>
</evidence>
<keyword evidence="4" id="KW-0408">Iron</keyword>
<name>U2HR57_9SPHI</name>
<dbReference type="EMBL" id="ATDL01000021">
    <property type="protein sequence ID" value="ERJ57770.1"/>
    <property type="molecule type" value="Genomic_DNA"/>
</dbReference>
<proteinExistence type="inferred from homology"/>
<accession>U2HR57</accession>
<comment type="catalytic activity">
    <reaction evidence="4">
        <text>N-terminal N-formyl-L-methionyl-[peptide] + H2O = N-terminal L-methionyl-[peptide] + formate</text>
        <dbReference type="Rhea" id="RHEA:24420"/>
        <dbReference type="Rhea" id="RHEA-COMP:10639"/>
        <dbReference type="Rhea" id="RHEA-COMP:10640"/>
        <dbReference type="ChEBI" id="CHEBI:15377"/>
        <dbReference type="ChEBI" id="CHEBI:15740"/>
        <dbReference type="ChEBI" id="CHEBI:49298"/>
        <dbReference type="ChEBI" id="CHEBI:64731"/>
        <dbReference type="EC" id="3.5.1.88"/>
    </reaction>
</comment>
<reference evidence="6 7" key="1">
    <citation type="journal article" date="2013" name="Genome Announc.">
        <title>The Draft Genome Sequence of Sphingomonas paucimobilis Strain HER1398 (Proteobacteria), Host to the Giant PAU Phage, Indicates That It Is a Member of the Genus Sphingobacterium (Bacteroidetes).</title>
        <authorList>
            <person name="White R.A.III."/>
            <person name="Suttle C.A."/>
        </authorList>
    </citation>
    <scope>NUCLEOTIDE SEQUENCE [LARGE SCALE GENOMIC DNA]</scope>
    <source>
        <strain evidence="6 7">HER1398</strain>
    </source>
</reference>
<dbReference type="PANTHER" id="PTHR10458:SF22">
    <property type="entry name" value="PEPTIDE DEFORMYLASE"/>
    <property type="match status" value="1"/>
</dbReference>
<evidence type="ECO:0000256" key="2">
    <source>
        <dbReference type="ARBA" id="ARBA00022723"/>
    </source>
</evidence>
<evidence type="ECO:0000256" key="3">
    <source>
        <dbReference type="ARBA" id="ARBA00022801"/>
    </source>
</evidence>
<dbReference type="GO" id="GO:0006412">
    <property type="term" value="P:translation"/>
    <property type="evidence" value="ECO:0007669"/>
    <property type="project" value="UniProtKB-UniRule"/>
</dbReference>
<dbReference type="CDD" id="cd00487">
    <property type="entry name" value="Pep_deformylase"/>
    <property type="match status" value="1"/>
</dbReference>
<keyword evidence="3 4" id="KW-0378">Hydrolase</keyword>
<feature type="binding site" evidence="4">
    <location>
        <position position="199"/>
    </location>
    <ligand>
        <name>Fe cation</name>
        <dbReference type="ChEBI" id="CHEBI:24875"/>
    </ligand>
</feature>
<dbReference type="PANTHER" id="PTHR10458">
    <property type="entry name" value="PEPTIDE DEFORMYLASE"/>
    <property type="match status" value="1"/>
</dbReference>
<comment type="cofactor">
    <cofactor evidence="4">
        <name>Fe(2+)</name>
        <dbReference type="ChEBI" id="CHEBI:29033"/>
    </cofactor>
    <text evidence="4">Binds 1 Fe(2+) ion.</text>
</comment>
<keyword evidence="5" id="KW-0732">Signal</keyword>
<feature type="binding site" evidence="4">
    <location>
        <position position="203"/>
    </location>
    <ligand>
        <name>Fe cation</name>
        <dbReference type="ChEBI" id="CHEBI:24875"/>
    </ligand>
</feature>
<sequence length="239" mass="27085">MTAKTIHTILWCLALTTSAAPSFSQVPVASTMENNQMGKSKTSGFNKVEKDIILRGQSGSELPVYLITDKKELKVLKKTSIDIDYADPLLPVLEERMLKTVQNPSHPGVGIAAPQVGINRNLIWVQRFDKEGEPFEFYINPKITWKSKLTRQGTEGCLSIPDRKENVLRSYAIRITYQDKKGQIVEENIEGFTAVIFQHEVDHLYGILYPDRLVEQEESEQVELNEKIPFSIPKNTLIP</sequence>
<feature type="active site" evidence="4">
    <location>
        <position position="200"/>
    </location>
</feature>
<dbReference type="EC" id="3.5.1.88" evidence="4"/>